<protein>
    <recommendedName>
        <fullName evidence="6">NAC domain-containing protein</fullName>
    </recommendedName>
</protein>
<dbReference type="PROSITE" id="PS51005">
    <property type="entry name" value="NAC"/>
    <property type="match status" value="1"/>
</dbReference>
<organism evidence="7 8">
    <name type="scientific">Brassica carinata</name>
    <name type="common">Ethiopian mustard</name>
    <name type="synonym">Abyssinian cabbage</name>
    <dbReference type="NCBI Taxonomy" id="52824"/>
    <lineage>
        <taxon>Eukaryota</taxon>
        <taxon>Viridiplantae</taxon>
        <taxon>Streptophyta</taxon>
        <taxon>Embryophyta</taxon>
        <taxon>Tracheophyta</taxon>
        <taxon>Spermatophyta</taxon>
        <taxon>Magnoliopsida</taxon>
        <taxon>eudicotyledons</taxon>
        <taxon>Gunneridae</taxon>
        <taxon>Pentapetalae</taxon>
        <taxon>rosids</taxon>
        <taxon>malvids</taxon>
        <taxon>Brassicales</taxon>
        <taxon>Brassicaceae</taxon>
        <taxon>Brassiceae</taxon>
        <taxon>Brassica</taxon>
    </lineage>
</organism>
<dbReference type="GO" id="GO:0003677">
    <property type="term" value="F:DNA binding"/>
    <property type="evidence" value="ECO:0007669"/>
    <property type="project" value="UniProtKB-KW"/>
</dbReference>
<dbReference type="Gene3D" id="2.170.150.80">
    <property type="entry name" value="NAC domain"/>
    <property type="match status" value="1"/>
</dbReference>
<evidence type="ECO:0000259" key="6">
    <source>
        <dbReference type="PROSITE" id="PS51005"/>
    </source>
</evidence>
<sequence length="409" mass="46661">MFLLLFRLEFMSRVYVSESRTNNIRLLHPTTACGCRVWNSHPIHETNRAEIVNHYLKSKNMDGNTSHVDEVISTVDIYSFDPWELPSYSIRKGTDLVWYFFGRKDNRVERQNRKTKSGFWKKTGVTTDIMRKRGDSEKIGEKRVLVFHYSKILGGSKPKSYWVMHEYVATFLSPTQTPMVTYTICKVMFKGDASDLPSSSAFAGGGSEVEHDHCLITPMNNPGGELSSEEGSLFELQNPHQFSGFLHLEEETRIEDTIHRAINNLSPHDFDDDEEQGKTMFTQEDRNDYRPKKPLTGIFIGHSDDDDSDFDSISCSIHTSSACDSFRISNRPIDQITDLQKSPSSTIELVSVIQAISYAPGTNIDNYDDAQESEIGGDQKIKYKRAGFIHRMIQSFVNNIKLCSFMSRP</sequence>
<dbReference type="PANTHER" id="PTHR31989">
    <property type="entry name" value="NAC DOMAIN-CONTAINING PROTEIN 82-RELATED"/>
    <property type="match status" value="1"/>
</dbReference>
<proteinExistence type="predicted"/>
<feature type="domain" description="NAC" evidence="6">
    <location>
        <begin position="38"/>
        <end position="190"/>
    </location>
</feature>
<keyword evidence="4" id="KW-0804">Transcription</keyword>
<dbReference type="GO" id="GO:0006355">
    <property type="term" value="P:regulation of DNA-templated transcription"/>
    <property type="evidence" value="ECO:0007669"/>
    <property type="project" value="InterPro"/>
</dbReference>
<comment type="subcellular location">
    <subcellularLocation>
        <location evidence="1">Nucleus</location>
    </subcellularLocation>
</comment>
<dbReference type="OrthoDB" id="1027299at2759"/>
<name>A0A8X8B2K3_BRACI</name>
<accession>A0A8X8B2K3</accession>
<dbReference type="SUPFAM" id="SSF101941">
    <property type="entry name" value="NAC domain"/>
    <property type="match status" value="1"/>
</dbReference>
<evidence type="ECO:0000256" key="1">
    <source>
        <dbReference type="ARBA" id="ARBA00004123"/>
    </source>
</evidence>
<evidence type="ECO:0000256" key="2">
    <source>
        <dbReference type="ARBA" id="ARBA00023015"/>
    </source>
</evidence>
<keyword evidence="2" id="KW-0805">Transcription regulation</keyword>
<dbReference type="InterPro" id="IPR036093">
    <property type="entry name" value="NAC_dom_sf"/>
</dbReference>
<dbReference type="AlphaFoldDB" id="A0A8X8B2K3"/>
<keyword evidence="5" id="KW-0539">Nucleus</keyword>
<evidence type="ECO:0000256" key="4">
    <source>
        <dbReference type="ARBA" id="ARBA00023163"/>
    </source>
</evidence>
<dbReference type="Pfam" id="PF02365">
    <property type="entry name" value="NAM"/>
    <property type="match status" value="1"/>
</dbReference>
<comment type="caution">
    <text evidence="7">The sequence shown here is derived from an EMBL/GenBank/DDBJ whole genome shotgun (WGS) entry which is preliminary data.</text>
</comment>
<dbReference type="GO" id="GO:0005634">
    <property type="term" value="C:nucleus"/>
    <property type="evidence" value="ECO:0007669"/>
    <property type="project" value="UniProtKB-SubCell"/>
</dbReference>
<dbReference type="EMBL" id="JAAMPC010000003">
    <property type="protein sequence ID" value="KAG2320335.1"/>
    <property type="molecule type" value="Genomic_DNA"/>
</dbReference>
<dbReference type="InterPro" id="IPR003441">
    <property type="entry name" value="NAC-dom"/>
</dbReference>
<reference evidence="7 8" key="1">
    <citation type="submission" date="2020-02" db="EMBL/GenBank/DDBJ databases">
        <authorList>
            <person name="Ma Q."/>
            <person name="Huang Y."/>
            <person name="Song X."/>
            <person name="Pei D."/>
        </authorList>
    </citation>
    <scope>NUCLEOTIDE SEQUENCE [LARGE SCALE GENOMIC DNA]</scope>
    <source>
        <strain evidence="7">Sxm20200214</strain>
        <tissue evidence="7">Leaf</tissue>
    </source>
</reference>
<evidence type="ECO:0000256" key="3">
    <source>
        <dbReference type="ARBA" id="ARBA00023125"/>
    </source>
</evidence>
<evidence type="ECO:0000313" key="7">
    <source>
        <dbReference type="EMBL" id="KAG2320335.1"/>
    </source>
</evidence>
<evidence type="ECO:0000256" key="5">
    <source>
        <dbReference type="ARBA" id="ARBA00023242"/>
    </source>
</evidence>
<evidence type="ECO:0000313" key="8">
    <source>
        <dbReference type="Proteomes" id="UP000886595"/>
    </source>
</evidence>
<dbReference type="Proteomes" id="UP000886595">
    <property type="component" value="Unassembled WGS sequence"/>
</dbReference>
<gene>
    <name evidence="7" type="ORF">Bca52824_013548</name>
</gene>
<keyword evidence="8" id="KW-1185">Reference proteome</keyword>
<keyword evidence="3" id="KW-0238">DNA-binding</keyword>